<keyword evidence="1" id="KW-0812">Transmembrane</keyword>
<feature type="transmembrane region" description="Helical" evidence="1">
    <location>
        <begin position="143"/>
        <end position="166"/>
    </location>
</feature>
<sequence length="181" mass="20041">MLGGLLTHGTLGFESMPGMGLLASLSHAFRMGVFFVIASFLSSRSLLRRSSGKRWPIDRLNQIGVPAIFRILALSPLMSLLIYANPETRADPRLWNWYHFWFLIALMLYSVLGFGAHHLDGRHGIFTRLDNLIDCGSGWQMRLLVIVASLTALLMTVTSHAVARFAPPPIGCCRRCNGGLS</sequence>
<evidence type="ECO:0000313" key="3">
    <source>
        <dbReference type="Proteomes" id="UP000561459"/>
    </source>
</evidence>
<feature type="transmembrane region" description="Helical" evidence="1">
    <location>
        <begin position="20"/>
        <end position="42"/>
    </location>
</feature>
<dbReference type="AlphaFoldDB" id="A0A7W6FZV0"/>
<name>A0A7W6FZV0_9SPHN</name>
<protein>
    <submittedName>
        <fullName evidence="2">Uncharacterized protein</fullName>
    </submittedName>
</protein>
<accession>A0A7W6FZV0</accession>
<feature type="transmembrane region" description="Helical" evidence="1">
    <location>
        <begin position="97"/>
        <end position="119"/>
    </location>
</feature>
<feature type="transmembrane region" description="Helical" evidence="1">
    <location>
        <begin position="63"/>
        <end position="85"/>
    </location>
</feature>
<keyword evidence="3" id="KW-1185">Reference proteome</keyword>
<dbReference type="EMBL" id="JACIDY010000014">
    <property type="protein sequence ID" value="MBB3941686.1"/>
    <property type="molecule type" value="Genomic_DNA"/>
</dbReference>
<organism evidence="2 3">
    <name type="scientific">Novosphingobium fluoreni</name>
    <dbReference type="NCBI Taxonomy" id="1391222"/>
    <lineage>
        <taxon>Bacteria</taxon>
        <taxon>Pseudomonadati</taxon>
        <taxon>Pseudomonadota</taxon>
        <taxon>Alphaproteobacteria</taxon>
        <taxon>Sphingomonadales</taxon>
        <taxon>Sphingomonadaceae</taxon>
        <taxon>Novosphingobium</taxon>
    </lineage>
</organism>
<dbReference type="RefSeq" id="WP_183618829.1">
    <property type="nucleotide sequence ID" value="NZ_JACIDY010000014.1"/>
</dbReference>
<dbReference type="PANTHER" id="PTHR36927:SF1">
    <property type="entry name" value="MDO-LIKE PROTEIN"/>
    <property type="match status" value="1"/>
</dbReference>
<dbReference type="PANTHER" id="PTHR36927">
    <property type="entry name" value="BLR4337 PROTEIN"/>
    <property type="match status" value="1"/>
</dbReference>
<reference evidence="2 3" key="1">
    <citation type="submission" date="2020-08" db="EMBL/GenBank/DDBJ databases">
        <title>Genomic Encyclopedia of Type Strains, Phase IV (KMG-IV): sequencing the most valuable type-strain genomes for metagenomic binning, comparative biology and taxonomic classification.</title>
        <authorList>
            <person name="Goeker M."/>
        </authorList>
    </citation>
    <scope>NUCLEOTIDE SEQUENCE [LARGE SCALE GENOMIC DNA]</scope>
    <source>
        <strain evidence="2 3">DSM 27568</strain>
    </source>
</reference>
<keyword evidence="1" id="KW-0472">Membrane</keyword>
<gene>
    <name evidence="2" type="ORF">GGR39_003367</name>
</gene>
<dbReference type="Proteomes" id="UP000561459">
    <property type="component" value="Unassembled WGS sequence"/>
</dbReference>
<evidence type="ECO:0000313" key="2">
    <source>
        <dbReference type="EMBL" id="MBB3941686.1"/>
    </source>
</evidence>
<dbReference type="InterPro" id="IPR050623">
    <property type="entry name" value="Glucan_succinyl_AcylTrfase"/>
</dbReference>
<keyword evidence="1" id="KW-1133">Transmembrane helix</keyword>
<evidence type="ECO:0000256" key="1">
    <source>
        <dbReference type="SAM" id="Phobius"/>
    </source>
</evidence>
<comment type="caution">
    <text evidence="2">The sequence shown here is derived from an EMBL/GenBank/DDBJ whole genome shotgun (WGS) entry which is preliminary data.</text>
</comment>
<proteinExistence type="predicted"/>